<comment type="caution">
    <text evidence="3">The sequence shown here is derived from an EMBL/GenBank/DDBJ whole genome shotgun (WGS) entry which is preliminary data.</text>
</comment>
<dbReference type="Proteomes" id="UP000593578">
    <property type="component" value="Unassembled WGS sequence"/>
</dbReference>
<dbReference type="Pfam" id="PF23247">
    <property type="entry name" value="LRR_RPS2"/>
    <property type="match status" value="1"/>
</dbReference>
<evidence type="ECO:0000256" key="1">
    <source>
        <dbReference type="ARBA" id="ARBA00022821"/>
    </source>
</evidence>
<dbReference type="InterPro" id="IPR057135">
    <property type="entry name" value="At4g27190-like_LRR"/>
</dbReference>
<sequence length="284" mass="32768">MFNLRKIPQHLISCFSKLQIFRILAYSKDYPDEDNVLSGGNEKLIEELKGLQRLDILRIQIKSMFCLERFLSFNLFRCWTQALELGDFRESEVLNVLCLENLERLQTLHISNCKSIKEIKMEKLHSLISSSTNYTSYFRTLSQVRIFCCDNLRDITWLILAPNLRTLSVIACGKMEEILSGGKLGEVAGVIGISDPKPFLKLETLSLQLLLKLKSIYWDALPFPCLKLIHILKCKELKKLPLDSNSAKGNQLRIEGSKGWWSTVEWENKATRDVFLPSFKSPYE</sequence>
<gene>
    <name evidence="3" type="ORF">Gorai_008318</name>
</gene>
<dbReference type="InterPro" id="IPR032675">
    <property type="entry name" value="LRR_dom_sf"/>
</dbReference>
<dbReference type="InterPro" id="IPR050905">
    <property type="entry name" value="Plant_NBS-LRR"/>
</dbReference>
<dbReference type="PANTHER" id="PTHR33463">
    <property type="entry name" value="NB-ARC DOMAIN-CONTAINING PROTEIN-RELATED"/>
    <property type="match status" value="1"/>
</dbReference>
<dbReference type="AlphaFoldDB" id="A0A7J8QAL0"/>
<evidence type="ECO:0000259" key="2">
    <source>
        <dbReference type="Pfam" id="PF23247"/>
    </source>
</evidence>
<organism evidence="3 4">
    <name type="scientific">Gossypium raimondii</name>
    <name type="common">Peruvian cotton</name>
    <name type="synonym">Gossypium klotzschianum subsp. raimondii</name>
    <dbReference type="NCBI Taxonomy" id="29730"/>
    <lineage>
        <taxon>Eukaryota</taxon>
        <taxon>Viridiplantae</taxon>
        <taxon>Streptophyta</taxon>
        <taxon>Embryophyta</taxon>
        <taxon>Tracheophyta</taxon>
        <taxon>Spermatophyta</taxon>
        <taxon>Magnoliopsida</taxon>
        <taxon>eudicotyledons</taxon>
        <taxon>Gunneridae</taxon>
        <taxon>Pentapetalae</taxon>
        <taxon>rosids</taxon>
        <taxon>malvids</taxon>
        <taxon>Malvales</taxon>
        <taxon>Malvaceae</taxon>
        <taxon>Malvoideae</taxon>
        <taxon>Gossypium</taxon>
    </lineage>
</organism>
<keyword evidence="1" id="KW-0611">Plant defense</keyword>
<accession>A0A7J8QAL0</accession>
<proteinExistence type="predicted"/>
<dbReference type="EMBL" id="JABEZZ010000010">
    <property type="protein sequence ID" value="MBA0598561.1"/>
    <property type="molecule type" value="Genomic_DNA"/>
</dbReference>
<dbReference type="Gene3D" id="3.80.10.10">
    <property type="entry name" value="Ribonuclease Inhibitor"/>
    <property type="match status" value="1"/>
</dbReference>
<dbReference type="PANTHER" id="PTHR33463:SF220">
    <property type="entry name" value="NB-ARC DOMAIN-CONTAINING PROTEIN"/>
    <property type="match status" value="1"/>
</dbReference>
<evidence type="ECO:0000313" key="3">
    <source>
        <dbReference type="EMBL" id="MBA0598561.1"/>
    </source>
</evidence>
<name>A0A7J8QAL0_GOSRA</name>
<reference evidence="3 4" key="1">
    <citation type="journal article" date="2019" name="Genome Biol. Evol.">
        <title>Insights into the evolution of the New World diploid cottons (Gossypium, subgenus Houzingenia) based on genome sequencing.</title>
        <authorList>
            <person name="Grover C.E."/>
            <person name="Arick M.A. 2nd"/>
            <person name="Thrash A."/>
            <person name="Conover J.L."/>
            <person name="Sanders W.S."/>
            <person name="Peterson D.G."/>
            <person name="Frelichowski J.E."/>
            <person name="Scheffler J.A."/>
            <person name="Scheffler B.E."/>
            <person name="Wendel J.F."/>
        </authorList>
    </citation>
    <scope>NUCLEOTIDE SEQUENCE [LARGE SCALE GENOMIC DNA]</scope>
    <source>
        <strain evidence="3">8</strain>
        <tissue evidence="3">Leaf</tissue>
    </source>
</reference>
<protein>
    <recommendedName>
        <fullName evidence="2">Disease resistance protein At4g27190-like leucine-rich repeats domain-containing protein</fullName>
    </recommendedName>
</protein>
<evidence type="ECO:0000313" key="4">
    <source>
        <dbReference type="Proteomes" id="UP000593578"/>
    </source>
</evidence>
<dbReference type="SUPFAM" id="SSF52058">
    <property type="entry name" value="L domain-like"/>
    <property type="match status" value="1"/>
</dbReference>
<feature type="domain" description="Disease resistance protein At4g27190-like leucine-rich repeats" evidence="2">
    <location>
        <begin position="119"/>
        <end position="240"/>
    </location>
</feature>